<name>A0A3S9SWI5_9FIRM</name>
<keyword evidence="2" id="KW-1185">Reference proteome</keyword>
<dbReference type="KEGG" id="aft:BBF96_04140"/>
<dbReference type="EMBL" id="CP016379">
    <property type="protein sequence ID" value="AZR72649.1"/>
    <property type="molecule type" value="Genomic_DNA"/>
</dbReference>
<gene>
    <name evidence="1" type="ORF">BBF96_04140</name>
</gene>
<protein>
    <submittedName>
        <fullName evidence="1">Uncharacterized protein</fullName>
    </submittedName>
</protein>
<sequence length="62" mass="6861">MNGKKLLKIKRNNTGKVAGVQKHAPQVVEKVEAHITCSHSLSTISGACIQKHAPFKFIPRRK</sequence>
<dbReference type="AlphaFoldDB" id="A0A3S9SWI5"/>
<evidence type="ECO:0000313" key="2">
    <source>
        <dbReference type="Proteomes" id="UP000267250"/>
    </source>
</evidence>
<dbReference type="Proteomes" id="UP000267250">
    <property type="component" value="Chromosome"/>
</dbReference>
<reference evidence="1 2" key="1">
    <citation type="submission" date="2016-07" db="EMBL/GenBank/DDBJ databases">
        <title>Genome and transcriptome analysis of iron-reducing fermentative bacteria Anoxybacter fermentans.</title>
        <authorList>
            <person name="Zeng X."/>
            <person name="Shao Z."/>
        </authorList>
    </citation>
    <scope>NUCLEOTIDE SEQUENCE [LARGE SCALE GENOMIC DNA]</scope>
    <source>
        <strain evidence="1 2">DY22613</strain>
    </source>
</reference>
<evidence type="ECO:0000313" key="1">
    <source>
        <dbReference type="EMBL" id="AZR72649.1"/>
    </source>
</evidence>
<dbReference type="RefSeq" id="WP_127015978.1">
    <property type="nucleotide sequence ID" value="NZ_CP016379.1"/>
</dbReference>
<proteinExistence type="predicted"/>
<accession>A0A3S9SWI5</accession>
<organism evidence="1 2">
    <name type="scientific">Anoxybacter fermentans</name>
    <dbReference type="NCBI Taxonomy" id="1323375"/>
    <lineage>
        <taxon>Bacteria</taxon>
        <taxon>Bacillati</taxon>
        <taxon>Bacillota</taxon>
        <taxon>Clostridia</taxon>
        <taxon>Halanaerobiales</taxon>
        <taxon>Anoxybacter</taxon>
    </lineage>
</organism>